<keyword evidence="10" id="KW-1185">Reference proteome</keyword>
<dbReference type="Pfam" id="PF00528">
    <property type="entry name" value="BPD_transp_1"/>
    <property type="match status" value="1"/>
</dbReference>
<gene>
    <name evidence="9" type="ORF">GCM10009850_106960</name>
</gene>
<protein>
    <recommendedName>
        <fullName evidence="8">ABC transmembrane type-1 domain-containing protein</fullName>
    </recommendedName>
</protein>
<proteinExistence type="inferred from homology"/>
<evidence type="ECO:0000256" key="3">
    <source>
        <dbReference type="ARBA" id="ARBA00022475"/>
    </source>
</evidence>
<comment type="similarity">
    <text evidence="7">Belongs to the binding-protein-dependent transport system permease family.</text>
</comment>
<feature type="transmembrane region" description="Helical" evidence="7">
    <location>
        <begin position="476"/>
        <end position="500"/>
    </location>
</feature>
<organism evidence="9 10">
    <name type="scientific">Nonomuraea monospora</name>
    <dbReference type="NCBI Taxonomy" id="568818"/>
    <lineage>
        <taxon>Bacteria</taxon>
        <taxon>Bacillati</taxon>
        <taxon>Actinomycetota</taxon>
        <taxon>Actinomycetes</taxon>
        <taxon>Streptosporangiales</taxon>
        <taxon>Streptosporangiaceae</taxon>
        <taxon>Nonomuraea</taxon>
    </lineage>
</organism>
<feature type="transmembrane region" description="Helical" evidence="7">
    <location>
        <begin position="521"/>
        <end position="548"/>
    </location>
</feature>
<comment type="subcellular location">
    <subcellularLocation>
        <location evidence="1 7">Cell membrane</location>
        <topology evidence="1 7">Multi-pass membrane protein</topology>
    </subcellularLocation>
</comment>
<dbReference type="PANTHER" id="PTHR43227:SF8">
    <property type="entry name" value="DIACETYLCHITOBIOSE UPTAKE SYSTEM PERMEASE PROTEIN DASB"/>
    <property type="match status" value="1"/>
</dbReference>
<feature type="transmembrane region" description="Helical" evidence="7">
    <location>
        <begin position="159"/>
        <end position="185"/>
    </location>
</feature>
<feature type="transmembrane region" description="Helical" evidence="7">
    <location>
        <begin position="113"/>
        <end position="135"/>
    </location>
</feature>
<dbReference type="Proteomes" id="UP001499843">
    <property type="component" value="Unassembled WGS sequence"/>
</dbReference>
<feature type="transmembrane region" description="Helical" evidence="7">
    <location>
        <begin position="81"/>
        <end position="101"/>
    </location>
</feature>
<dbReference type="InterPro" id="IPR035906">
    <property type="entry name" value="MetI-like_sf"/>
</dbReference>
<dbReference type="PANTHER" id="PTHR43227">
    <property type="entry name" value="BLL4140 PROTEIN"/>
    <property type="match status" value="1"/>
</dbReference>
<sequence>MSEQNAFLFEVAPHHDVREPAAASGLSRWRAALYLLLAVLLSAGVILAPFLVTVVISFSRPGAWSGVLSDGQAWQAVGNSLIWWVLVVVVCAVGLGLAWLVRNAGLALGLVMRVILVLPAVVSPLTTGAIFRLLFDTSRERGMAAALLGRDLAFLGPGWIWLVLGLAFVWQYAGVAFLVFHEALARLPTSLLRMARAFGVGRRRRLWSVVLPALAGPAALAYLFALVAAARVFDLVLMGVPGSTQALVEGGGLYWWRHNDDLGDAGAAALAVLMSLLVAGLASPALLGLRGRANWADPPARDGLGQTGAAQAARGGQVGAAQATRGGRGQVGAAQAARAGRAGAGSGRRLWPLGGAVAVLWLLPFAALLLTSLREPIAAARTGWWNGEPWTLGSYGEALSDSAFTGALGTTALRALSVVCVVLLAAVPAAYVLAHEHLLPRRAWRPVLLVSVALAALPPQAFAVPLQRWLSPVGTALALTIVHAALVIPLAVLVLHNAFVRVPAPMLARDRWELFHVVREARPAVVLAGVLAFVLVWNDAVVGLLLNWPSGDHLPLILLEQARHFMSAASPLAAQAVIATAVPVLVVAVTARRLHRGLTRGVRR</sequence>
<keyword evidence="3" id="KW-1003">Cell membrane</keyword>
<feature type="transmembrane region" description="Helical" evidence="7">
    <location>
        <begin position="446"/>
        <end position="464"/>
    </location>
</feature>
<feature type="transmembrane region" description="Helical" evidence="7">
    <location>
        <begin position="265"/>
        <end position="287"/>
    </location>
</feature>
<dbReference type="EMBL" id="BAAAQX010000048">
    <property type="protein sequence ID" value="GAA2215229.1"/>
    <property type="molecule type" value="Genomic_DNA"/>
</dbReference>
<feature type="domain" description="ABC transmembrane type-1" evidence="8">
    <location>
        <begin position="76"/>
        <end position="283"/>
    </location>
</feature>
<evidence type="ECO:0000256" key="2">
    <source>
        <dbReference type="ARBA" id="ARBA00022448"/>
    </source>
</evidence>
<dbReference type="InterPro" id="IPR050809">
    <property type="entry name" value="UgpAE/MalFG_permease"/>
</dbReference>
<dbReference type="Gene3D" id="1.10.3720.10">
    <property type="entry name" value="MetI-like"/>
    <property type="match status" value="2"/>
</dbReference>
<evidence type="ECO:0000256" key="7">
    <source>
        <dbReference type="RuleBase" id="RU363032"/>
    </source>
</evidence>
<evidence type="ECO:0000256" key="1">
    <source>
        <dbReference type="ARBA" id="ARBA00004651"/>
    </source>
</evidence>
<evidence type="ECO:0000313" key="9">
    <source>
        <dbReference type="EMBL" id="GAA2215229.1"/>
    </source>
</evidence>
<dbReference type="SUPFAM" id="SSF161098">
    <property type="entry name" value="MetI-like"/>
    <property type="match status" value="2"/>
</dbReference>
<feature type="transmembrane region" description="Helical" evidence="7">
    <location>
        <begin position="350"/>
        <end position="370"/>
    </location>
</feature>
<evidence type="ECO:0000313" key="10">
    <source>
        <dbReference type="Proteomes" id="UP001499843"/>
    </source>
</evidence>
<evidence type="ECO:0000256" key="4">
    <source>
        <dbReference type="ARBA" id="ARBA00022692"/>
    </source>
</evidence>
<feature type="transmembrane region" description="Helical" evidence="7">
    <location>
        <begin position="412"/>
        <end position="434"/>
    </location>
</feature>
<feature type="transmembrane region" description="Helical" evidence="7">
    <location>
        <begin position="206"/>
        <end position="233"/>
    </location>
</feature>
<evidence type="ECO:0000256" key="5">
    <source>
        <dbReference type="ARBA" id="ARBA00022989"/>
    </source>
</evidence>
<feature type="transmembrane region" description="Helical" evidence="7">
    <location>
        <begin position="568"/>
        <end position="591"/>
    </location>
</feature>
<evidence type="ECO:0000259" key="8">
    <source>
        <dbReference type="PROSITE" id="PS50928"/>
    </source>
</evidence>
<dbReference type="RefSeq" id="WP_344493796.1">
    <property type="nucleotide sequence ID" value="NZ_BAAAQX010000048.1"/>
</dbReference>
<accession>A0ABN3D0X4</accession>
<dbReference type="InterPro" id="IPR000515">
    <property type="entry name" value="MetI-like"/>
</dbReference>
<evidence type="ECO:0000256" key="6">
    <source>
        <dbReference type="ARBA" id="ARBA00023136"/>
    </source>
</evidence>
<feature type="transmembrane region" description="Helical" evidence="7">
    <location>
        <begin position="33"/>
        <end position="58"/>
    </location>
</feature>
<reference evidence="9 10" key="1">
    <citation type="journal article" date="2019" name="Int. J. Syst. Evol. Microbiol.">
        <title>The Global Catalogue of Microorganisms (GCM) 10K type strain sequencing project: providing services to taxonomists for standard genome sequencing and annotation.</title>
        <authorList>
            <consortium name="The Broad Institute Genomics Platform"/>
            <consortium name="The Broad Institute Genome Sequencing Center for Infectious Disease"/>
            <person name="Wu L."/>
            <person name="Ma J."/>
        </authorList>
    </citation>
    <scope>NUCLEOTIDE SEQUENCE [LARGE SCALE GENOMIC DNA]</scope>
    <source>
        <strain evidence="9 10">JCM 16114</strain>
    </source>
</reference>
<name>A0ABN3D0X4_9ACTN</name>
<dbReference type="PROSITE" id="PS50928">
    <property type="entry name" value="ABC_TM1"/>
    <property type="match status" value="1"/>
</dbReference>
<keyword evidence="2 7" id="KW-0813">Transport</keyword>
<keyword evidence="4 7" id="KW-0812">Transmembrane</keyword>
<comment type="caution">
    <text evidence="9">The sequence shown here is derived from an EMBL/GenBank/DDBJ whole genome shotgun (WGS) entry which is preliminary data.</text>
</comment>
<keyword evidence="5 7" id="KW-1133">Transmembrane helix</keyword>
<keyword evidence="6 7" id="KW-0472">Membrane</keyword>